<dbReference type="PROSITE" id="PS51257">
    <property type="entry name" value="PROKAR_LIPOPROTEIN"/>
    <property type="match status" value="1"/>
</dbReference>
<reference evidence="2 3" key="1">
    <citation type="submission" date="2022-01" db="EMBL/GenBank/DDBJ databases">
        <authorList>
            <person name="Won M."/>
            <person name="Kim S.-J."/>
            <person name="Kwon S.-W."/>
        </authorList>
    </citation>
    <scope>NUCLEOTIDE SEQUENCE [LARGE SCALE GENOMIC DNA]</scope>
    <source>
        <strain evidence="2 3">KCTC 23505</strain>
    </source>
</reference>
<feature type="chain" id="PRO_5046701821" description="Lipoprotein" evidence="1">
    <location>
        <begin position="26"/>
        <end position="191"/>
    </location>
</feature>
<evidence type="ECO:0000313" key="2">
    <source>
        <dbReference type="EMBL" id="MCF3945558.1"/>
    </source>
</evidence>
<gene>
    <name evidence="2" type="ORF">L2A60_02520</name>
</gene>
<proteinExistence type="predicted"/>
<evidence type="ECO:0000256" key="1">
    <source>
        <dbReference type="SAM" id="SignalP"/>
    </source>
</evidence>
<protein>
    <recommendedName>
        <fullName evidence="4">Lipoprotein</fullName>
    </recommendedName>
</protein>
<evidence type="ECO:0000313" key="3">
    <source>
        <dbReference type="Proteomes" id="UP001521209"/>
    </source>
</evidence>
<keyword evidence="3" id="KW-1185">Reference proteome</keyword>
<dbReference type="EMBL" id="JAKGBZ010000003">
    <property type="protein sequence ID" value="MCF3945558.1"/>
    <property type="molecule type" value="Genomic_DNA"/>
</dbReference>
<organism evidence="2 3">
    <name type="scientific">Acidiphilium iwatense</name>
    <dbReference type="NCBI Taxonomy" id="768198"/>
    <lineage>
        <taxon>Bacteria</taxon>
        <taxon>Pseudomonadati</taxon>
        <taxon>Pseudomonadota</taxon>
        <taxon>Alphaproteobacteria</taxon>
        <taxon>Acetobacterales</taxon>
        <taxon>Acidocellaceae</taxon>
        <taxon>Acidiphilium</taxon>
    </lineage>
</organism>
<accession>A0ABS9DTT0</accession>
<name>A0ABS9DTT0_9PROT</name>
<sequence>MKSKYKPFLAICLCFGLAGCDTYTAAPYGVSVGNDVILKHFAPANVTVRPFTEASDPSMLCRLVGPIHLPGNVTPQAYITKALFDELELAGLTSGSGPAVTLTGRIDKFSFDSMFEEGSWNLAITVVSSNGAKLSVSNKYDFAASFVGDAACHNVSDALEPAVQALIRKLVSDPGFAALLKTQAQAGPGNV</sequence>
<evidence type="ECO:0008006" key="4">
    <source>
        <dbReference type="Google" id="ProtNLM"/>
    </source>
</evidence>
<keyword evidence="1" id="KW-0732">Signal</keyword>
<dbReference type="RefSeq" id="WP_235702797.1">
    <property type="nucleotide sequence ID" value="NZ_JAKGBZ010000003.1"/>
</dbReference>
<feature type="signal peptide" evidence="1">
    <location>
        <begin position="1"/>
        <end position="25"/>
    </location>
</feature>
<comment type="caution">
    <text evidence="2">The sequence shown here is derived from an EMBL/GenBank/DDBJ whole genome shotgun (WGS) entry which is preliminary data.</text>
</comment>
<dbReference type="Proteomes" id="UP001521209">
    <property type="component" value="Unassembled WGS sequence"/>
</dbReference>